<feature type="active site" description="Proton donor" evidence="20">
    <location>
        <position position="240"/>
    </location>
</feature>
<dbReference type="NCBIfam" id="NF000755">
    <property type="entry name" value="PRK00046.1"/>
    <property type="match status" value="1"/>
</dbReference>
<evidence type="ECO:0000256" key="7">
    <source>
        <dbReference type="ARBA" id="ARBA00015188"/>
    </source>
</evidence>
<dbReference type="InterPro" id="IPR016167">
    <property type="entry name" value="FAD-bd_PCMH_sub1"/>
</dbReference>
<comment type="catalytic activity">
    <reaction evidence="19 20">
        <text>UDP-N-acetyl-alpha-D-muramate + NADP(+) = UDP-N-acetyl-3-O-(1-carboxyvinyl)-alpha-D-glucosamine + NADPH + H(+)</text>
        <dbReference type="Rhea" id="RHEA:12248"/>
        <dbReference type="ChEBI" id="CHEBI:15378"/>
        <dbReference type="ChEBI" id="CHEBI:57783"/>
        <dbReference type="ChEBI" id="CHEBI:58349"/>
        <dbReference type="ChEBI" id="CHEBI:68483"/>
        <dbReference type="ChEBI" id="CHEBI:70757"/>
        <dbReference type="EC" id="1.3.1.98"/>
    </reaction>
</comment>
<dbReference type="RefSeq" id="WP_140586506.1">
    <property type="nucleotide sequence ID" value="NZ_VFRR01000001.1"/>
</dbReference>
<dbReference type="GO" id="GO:0009252">
    <property type="term" value="P:peptidoglycan biosynthetic process"/>
    <property type="evidence" value="ECO:0007669"/>
    <property type="project" value="UniProtKB-UniRule"/>
</dbReference>
<comment type="similarity">
    <text evidence="5 20">Belongs to the MurB family.</text>
</comment>
<comment type="pathway">
    <text evidence="4 20">Cell wall biogenesis; peptidoglycan biosynthesis.</text>
</comment>
<evidence type="ECO:0000313" key="23">
    <source>
        <dbReference type="Proteomes" id="UP000315901"/>
    </source>
</evidence>
<accession>A0A501X4Q7</accession>
<dbReference type="Gene3D" id="3.30.465.10">
    <property type="match status" value="1"/>
</dbReference>
<dbReference type="InterPro" id="IPR016169">
    <property type="entry name" value="FAD-bd_PCMH_sub2"/>
</dbReference>
<dbReference type="InterPro" id="IPR016166">
    <property type="entry name" value="FAD-bd_PCMH"/>
</dbReference>
<evidence type="ECO:0000313" key="22">
    <source>
        <dbReference type="EMBL" id="TPE55496.1"/>
    </source>
</evidence>
<keyword evidence="17 20" id="KW-0961">Cell wall biogenesis/degradation</keyword>
<evidence type="ECO:0000256" key="3">
    <source>
        <dbReference type="ARBA" id="ARBA00004496"/>
    </source>
</evidence>
<evidence type="ECO:0000259" key="21">
    <source>
        <dbReference type="PROSITE" id="PS51387"/>
    </source>
</evidence>
<gene>
    <name evidence="20 22" type="primary">murB</name>
    <name evidence="22" type="ORF">FJM67_00145</name>
</gene>
<keyword evidence="23" id="KW-1185">Reference proteome</keyword>
<dbReference type="InterPro" id="IPR006094">
    <property type="entry name" value="Oxid_FAD_bind_N"/>
</dbReference>
<dbReference type="PANTHER" id="PTHR21071:SF4">
    <property type="entry name" value="UDP-N-ACETYLENOLPYRUVOYLGLUCOSAMINE REDUCTASE"/>
    <property type="match status" value="1"/>
</dbReference>
<dbReference type="AlphaFoldDB" id="A0A501X4Q7"/>
<dbReference type="InterPro" id="IPR036635">
    <property type="entry name" value="MurB_C_sf"/>
</dbReference>
<dbReference type="GO" id="GO:0051301">
    <property type="term" value="P:cell division"/>
    <property type="evidence" value="ECO:0007669"/>
    <property type="project" value="UniProtKB-KW"/>
</dbReference>
<feature type="active site" evidence="20">
    <location>
        <position position="335"/>
    </location>
</feature>
<comment type="subcellular location">
    <subcellularLocation>
        <location evidence="3 20">Cytoplasm</location>
    </subcellularLocation>
</comment>
<keyword evidence="9 20" id="KW-0132">Cell division</keyword>
<keyword evidence="13 20" id="KW-0133">Cell shape</keyword>
<dbReference type="GO" id="GO:0008360">
    <property type="term" value="P:regulation of cell shape"/>
    <property type="evidence" value="ECO:0007669"/>
    <property type="project" value="UniProtKB-KW"/>
</dbReference>
<evidence type="ECO:0000256" key="13">
    <source>
        <dbReference type="ARBA" id="ARBA00022960"/>
    </source>
</evidence>
<dbReference type="InterPro" id="IPR011601">
    <property type="entry name" value="MurB_C"/>
</dbReference>
<evidence type="ECO:0000256" key="14">
    <source>
        <dbReference type="ARBA" id="ARBA00022984"/>
    </source>
</evidence>
<evidence type="ECO:0000256" key="20">
    <source>
        <dbReference type="HAMAP-Rule" id="MF_00037"/>
    </source>
</evidence>
<dbReference type="HAMAP" id="MF_00037">
    <property type="entry name" value="MurB"/>
    <property type="match status" value="1"/>
</dbReference>
<dbReference type="GO" id="GO:0005829">
    <property type="term" value="C:cytosol"/>
    <property type="evidence" value="ECO:0007669"/>
    <property type="project" value="TreeGrafter"/>
</dbReference>
<dbReference type="NCBIfam" id="TIGR00179">
    <property type="entry name" value="murB"/>
    <property type="match status" value="1"/>
</dbReference>
<dbReference type="OrthoDB" id="9804753at2"/>
<dbReference type="Pfam" id="PF02873">
    <property type="entry name" value="MurB_C"/>
    <property type="match status" value="1"/>
</dbReference>
<comment type="cofactor">
    <cofactor evidence="1 20">
        <name>FAD</name>
        <dbReference type="ChEBI" id="CHEBI:57692"/>
    </cofactor>
</comment>
<evidence type="ECO:0000256" key="8">
    <source>
        <dbReference type="ARBA" id="ARBA00022490"/>
    </source>
</evidence>
<evidence type="ECO:0000256" key="9">
    <source>
        <dbReference type="ARBA" id="ARBA00022618"/>
    </source>
</evidence>
<evidence type="ECO:0000256" key="15">
    <source>
        <dbReference type="ARBA" id="ARBA00023002"/>
    </source>
</evidence>
<dbReference type="EMBL" id="VFRR01000001">
    <property type="protein sequence ID" value="TPE55496.1"/>
    <property type="molecule type" value="Genomic_DNA"/>
</dbReference>
<evidence type="ECO:0000256" key="12">
    <source>
        <dbReference type="ARBA" id="ARBA00022857"/>
    </source>
</evidence>
<evidence type="ECO:0000256" key="10">
    <source>
        <dbReference type="ARBA" id="ARBA00022630"/>
    </source>
</evidence>
<keyword evidence="10 20" id="KW-0285">Flavoprotein</keyword>
<keyword evidence="16 20" id="KW-0131">Cell cycle</keyword>
<keyword evidence="14 20" id="KW-0573">Peptidoglycan synthesis</keyword>
<evidence type="ECO:0000256" key="1">
    <source>
        <dbReference type="ARBA" id="ARBA00001974"/>
    </source>
</evidence>
<name>A0A501X4Q7_9GAMM</name>
<keyword evidence="8 20" id="KW-0963">Cytoplasm</keyword>
<dbReference type="GO" id="GO:0071555">
    <property type="term" value="P:cell wall organization"/>
    <property type="evidence" value="ECO:0007669"/>
    <property type="project" value="UniProtKB-KW"/>
</dbReference>
<reference evidence="22 23" key="1">
    <citation type="submission" date="2019-06" db="EMBL/GenBank/DDBJ databases">
        <title>A novel bacterium of genus Marinomonas, isolated from coastal sand.</title>
        <authorList>
            <person name="Huang H."/>
            <person name="Mo K."/>
            <person name="Hu Y."/>
        </authorList>
    </citation>
    <scope>NUCLEOTIDE SEQUENCE [LARGE SCALE GENOMIC DNA]</scope>
    <source>
        <strain evidence="22 23">HB171799</strain>
    </source>
</reference>
<organism evidence="22 23">
    <name type="scientific">Maribrevibacterium harenarium</name>
    <dbReference type="NCBI Taxonomy" id="2589817"/>
    <lineage>
        <taxon>Bacteria</taxon>
        <taxon>Pseudomonadati</taxon>
        <taxon>Pseudomonadota</taxon>
        <taxon>Gammaproteobacteria</taxon>
        <taxon>Oceanospirillales</taxon>
        <taxon>Oceanospirillaceae</taxon>
        <taxon>Maribrevibacterium</taxon>
    </lineage>
</organism>
<dbReference type="InterPro" id="IPR036318">
    <property type="entry name" value="FAD-bd_PCMH-like_sf"/>
</dbReference>
<dbReference type="EC" id="1.3.1.98" evidence="6 20"/>
<keyword evidence="11 20" id="KW-0274">FAD</keyword>
<evidence type="ECO:0000256" key="16">
    <source>
        <dbReference type="ARBA" id="ARBA00023306"/>
    </source>
</evidence>
<dbReference type="PROSITE" id="PS51387">
    <property type="entry name" value="FAD_PCMH"/>
    <property type="match status" value="1"/>
</dbReference>
<dbReference type="Pfam" id="PF01565">
    <property type="entry name" value="FAD_binding_4"/>
    <property type="match status" value="1"/>
</dbReference>
<feature type="domain" description="FAD-binding PCMH-type" evidence="21">
    <location>
        <begin position="22"/>
        <end position="194"/>
    </location>
</feature>
<sequence length="344" mass="38692">MTAALPHPLTPDVELTDYNTLRFAYRAQYLCEVETLHQLHEILEWGKQNALTWRIFGGGSNLVICQDLPGITLINRLKGRVVLREHDDFVDIEVCGGENWHELVAWTVAQGWWGLENLALIPGSVGAAPVQNIGAYGVEVKDCILAVEVLDTHTMQLCHLSPTDCDFGYRESAFKHQWAGRYIIVKVCFRLSKLPRRVLNYGGLNQRLAENCSQQEIFDTVCQIRSAKLPNPNELANVGSYFKNPIVADHVYRELLNRYPDLVAFPYGQDWKLAAGWLNEKAGWKGKRVGGVGVYSEQALVLVNYQDRHAAGLLSLQQQIEQSVLAQFGVQLEREPILLPGEAE</sequence>
<protein>
    <recommendedName>
        <fullName evidence="7 20">UDP-N-acetylenolpyruvoylglucosamine reductase</fullName>
        <ecNumber evidence="6 20">1.3.1.98</ecNumber>
    </recommendedName>
    <alternativeName>
        <fullName evidence="18 20">UDP-N-acetylmuramate dehydrogenase</fullName>
    </alternativeName>
</protein>
<dbReference type="Gene3D" id="3.90.78.10">
    <property type="entry name" value="UDP-N-acetylenolpyruvoylglucosamine reductase, C-terminal domain"/>
    <property type="match status" value="1"/>
</dbReference>
<feature type="active site" evidence="20">
    <location>
        <position position="170"/>
    </location>
</feature>
<dbReference type="GO" id="GO:0071949">
    <property type="term" value="F:FAD binding"/>
    <property type="evidence" value="ECO:0007669"/>
    <property type="project" value="InterPro"/>
</dbReference>
<dbReference type="PANTHER" id="PTHR21071">
    <property type="entry name" value="UDP-N-ACETYLENOLPYRUVOYLGLUCOSAMINE REDUCTASE"/>
    <property type="match status" value="1"/>
</dbReference>
<evidence type="ECO:0000256" key="11">
    <source>
        <dbReference type="ARBA" id="ARBA00022827"/>
    </source>
</evidence>
<keyword evidence="12 20" id="KW-0521">NADP</keyword>
<evidence type="ECO:0000256" key="18">
    <source>
        <dbReference type="ARBA" id="ARBA00031026"/>
    </source>
</evidence>
<evidence type="ECO:0000256" key="5">
    <source>
        <dbReference type="ARBA" id="ARBA00010485"/>
    </source>
</evidence>
<proteinExistence type="inferred from homology"/>
<evidence type="ECO:0000256" key="2">
    <source>
        <dbReference type="ARBA" id="ARBA00003921"/>
    </source>
</evidence>
<comment type="caution">
    <text evidence="22">The sequence shown here is derived from an EMBL/GenBank/DDBJ whole genome shotgun (WGS) entry which is preliminary data.</text>
</comment>
<keyword evidence="15 20" id="KW-0560">Oxidoreductase</keyword>
<dbReference type="Gene3D" id="3.30.43.10">
    <property type="entry name" value="Uridine Diphospho-n-acetylenolpyruvylglucosamine Reductase, domain 2"/>
    <property type="match status" value="1"/>
</dbReference>
<dbReference type="SUPFAM" id="SSF56176">
    <property type="entry name" value="FAD-binding/transporter-associated domain-like"/>
    <property type="match status" value="1"/>
</dbReference>
<evidence type="ECO:0000256" key="4">
    <source>
        <dbReference type="ARBA" id="ARBA00004752"/>
    </source>
</evidence>
<evidence type="ECO:0000256" key="19">
    <source>
        <dbReference type="ARBA" id="ARBA00048914"/>
    </source>
</evidence>
<evidence type="ECO:0000256" key="17">
    <source>
        <dbReference type="ARBA" id="ARBA00023316"/>
    </source>
</evidence>
<dbReference type="Proteomes" id="UP000315901">
    <property type="component" value="Unassembled WGS sequence"/>
</dbReference>
<dbReference type="GO" id="GO:0008762">
    <property type="term" value="F:UDP-N-acetylmuramate dehydrogenase activity"/>
    <property type="evidence" value="ECO:0007669"/>
    <property type="project" value="UniProtKB-UniRule"/>
</dbReference>
<comment type="function">
    <text evidence="2 20">Cell wall formation.</text>
</comment>
<dbReference type="SUPFAM" id="SSF56194">
    <property type="entry name" value="Uridine diphospho-N-Acetylenolpyruvylglucosamine reductase, MurB, C-terminal domain"/>
    <property type="match status" value="1"/>
</dbReference>
<dbReference type="InterPro" id="IPR003170">
    <property type="entry name" value="MurB"/>
</dbReference>
<evidence type="ECO:0000256" key="6">
    <source>
        <dbReference type="ARBA" id="ARBA00012518"/>
    </source>
</evidence>
<dbReference type="UniPathway" id="UPA00219"/>